<proteinExistence type="predicted"/>
<dbReference type="Gene3D" id="3.40.30.10">
    <property type="entry name" value="Glutaredoxin"/>
    <property type="match status" value="1"/>
</dbReference>
<name>A0A9W5T905_BABOV</name>
<evidence type="ECO:0000313" key="2">
    <source>
        <dbReference type="Proteomes" id="UP001057455"/>
    </source>
</evidence>
<organism evidence="1 2">
    <name type="scientific">Babesia ovis</name>
    <dbReference type="NCBI Taxonomy" id="5869"/>
    <lineage>
        <taxon>Eukaryota</taxon>
        <taxon>Sar</taxon>
        <taxon>Alveolata</taxon>
        <taxon>Apicomplexa</taxon>
        <taxon>Aconoidasida</taxon>
        <taxon>Piroplasmida</taxon>
        <taxon>Babesiidae</taxon>
        <taxon>Babesia</taxon>
    </lineage>
</organism>
<dbReference type="Proteomes" id="UP001057455">
    <property type="component" value="Unassembled WGS sequence"/>
</dbReference>
<dbReference type="OrthoDB" id="363960at2759"/>
<dbReference type="AlphaFoldDB" id="A0A9W5T905"/>
<reference evidence="1" key="1">
    <citation type="submission" date="2019-12" db="EMBL/GenBank/DDBJ databases">
        <title>Genome sequence of Babesia ovis.</title>
        <authorList>
            <person name="Yamagishi J."/>
            <person name="Sevinc F."/>
            <person name="Xuan X."/>
        </authorList>
    </citation>
    <scope>NUCLEOTIDE SEQUENCE</scope>
    <source>
        <strain evidence="1">Selcuk</strain>
    </source>
</reference>
<dbReference type="EMBL" id="BLIY01000006">
    <property type="protein sequence ID" value="GFE53236.1"/>
    <property type="molecule type" value="Genomic_DNA"/>
</dbReference>
<sequence>MPRYDLFSRLPLLSYIDRIHVSYRPGMPNSETCRQLLLMLLRPETSRKYPGLHYTYELLSYDARPEIRLTLCSKISHRFYADEHTLDDIHRAIDSDQYQAHLSYLRDRSLEIRREEAD</sequence>
<gene>
    <name evidence="1" type="ORF">BaOVIS_006400</name>
</gene>
<protein>
    <submittedName>
        <fullName evidence="1">Uncharacterized protein</fullName>
    </submittedName>
</protein>
<keyword evidence="2" id="KW-1185">Reference proteome</keyword>
<comment type="caution">
    <text evidence="1">The sequence shown here is derived from an EMBL/GenBank/DDBJ whole genome shotgun (WGS) entry which is preliminary data.</text>
</comment>
<accession>A0A9W5T905</accession>
<evidence type="ECO:0000313" key="1">
    <source>
        <dbReference type="EMBL" id="GFE53236.1"/>
    </source>
</evidence>